<evidence type="ECO:0008006" key="4">
    <source>
        <dbReference type="Google" id="ProtNLM"/>
    </source>
</evidence>
<reference evidence="2 3" key="1">
    <citation type="submission" date="2022-12" db="EMBL/GenBank/DDBJ databases">
        <title>Chromosome-level genome of Tegillarca granosa.</title>
        <authorList>
            <person name="Kim J."/>
        </authorList>
    </citation>
    <scope>NUCLEOTIDE SEQUENCE [LARGE SCALE GENOMIC DNA]</scope>
    <source>
        <strain evidence="2">Teg-2019</strain>
        <tissue evidence="2">Adductor muscle</tissue>
    </source>
</reference>
<keyword evidence="1" id="KW-0175">Coiled coil</keyword>
<comment type="caution">
    <text evidence="2">The sequence shown here is derived from an EMBL/GenBank/DDBJ whole genome shotgun (WGS) entry which is preliminary data.</text>
</comment>
<organism evidence="2 3">
    <name type="scientific">Tegillarca granosa</name>
    <name type="common">Malaysian cockle</name>
    <name type="synonym">Anadara granosa</name>
    <dbReference type="NCBI Taxonomy" id="220873"/>
    <lineage>
        <taxon>Eukaryota</taxon>
        <taxon>Metazoa</taxon>
        <taxon>Spiralia</taxon>
        <taxon>Lophotrochozoa</taxon>
        <taxon>Mollusca</taxon>
        <taxon>Bivalvia</taxon>
        <taxon>Autobranchia</taxon>
        <taxon>Pteriomorphia</taxon>
        <taxon>Arcoida</taxon>
        <taxon>Arcoidea</taxon>
        <taxon>Arcidae</taxon>
        <taxon>Tegillarca</taxon>
    </lineage>
</organism>
<protein>
    <recommendedName>
        <fullName evidence="4">Trichohyalin-plectin-homology domain-containing protein</fullName>
    </recommendedName>
</protein>
<name>A0ABQ9EYY5_TEGGR</name>
<evidence type="ECO:0000313" key="2">
    <source>
        <dbReference type="EMBL" id="KAJ8310370.1"/>
    </source>
</evidence>
<sequence length="298" mass="36040">MKGNFNIGNYGSNGILLKFRRPLSAKIFRKHDIGERMLTAKADVTKDEKEYEIQKVLEGAEHRATRELRAAVKRIVVEKDEEKRRALDKQKEYFDRLAKRIEFQRDEAEEERFRELRKKLQVEKEEALQQQWVECEKIKEKAVEDACIALERKLRAEFAVQKEKDITEALRKQKEKLKKEEKENIKRTIKECEEKARIEAERVAKLHEKEIERLNQRYDNLKRKYFKELDHKKRVEEDFRALQEDYRKFMDYTDGKFHSDYLMRLRHLGMRLAEKRLSQVNYNDIPEDPPDQPQRDIA</sequence>
<feature type="coiled-coil region" evidence="1">
    <location>
        <begin position="160"/>
        <end position="231"/>
    </location>
</feature>
<accession>A0ABQ9EYY5</accession>
<gene>
    <name evidence="2" type="ORF">KUTeg_012235</name>
</gene>
<evidence type="ECO:0000313" key="3">
    <source>
        <dbReference type="Proteomes" id="UP001217089"/>
    </source>
</evidence>
<dbReference type="Proteomes" id="UP001217089">
    <property type="component" value="Unassembled WGS sequence"/>
</dbReference>
<keyword evidence="3" id="KW-1185">Reference proteome</keyword>
<evidence type="ECO:0000256" key="1">
    <source>
        <dbReference type="SAM" id="Coils"/>
    </source>
</evidence>
<proteinExistence type="predicted"/>
<dbReference type="EMBL" id="JARBDR010000640">
    <property type="protein sequence ID" value="KAJ8310370.1"/>
    <property type="molecule type" value="Genomic_DNA"/>
</dbReference>